<keyword evidence="3 6" id="KW-0547">Nucleotide-binding</keyword>
<dbReference type="GO" id="GO:0004674">
    <property type="term" value="F:protein serine/threonine kinase activity"/>
    <property type="evidence" value="ECO:0000318"/>
    <property type="project" value="GO_Central"/>
</dbReference>
<evidence type="ECO:0000313" key="11">
    <source>
        <dbReference type="Proteomes" id="UP000001357"/>
    </source>
</evidence>
<dbReference type="PANTHER" id="PTHR43895:SF150">
    <property type="entry name" value="SERINE_THREONINE-PROTEIN KINASE STK11"/>
    <property type="match status" value="1"/>
</dbReference>
<dbReference type="InterPro" id="IPR000719">
    <property type="entry name" value="Prot_kinase_dom"/>
</dbReference>
<organism evidence="10 11">
    <name type="scientific">Monosiga brevicollis</name>
    <name type="common">Choanoflagellate</name>
    <dbReference type="NCBI Taxonomy" id="81824"/>
    <lineage>
        <taxon>Eukaryota</taxon>
        <taxon>Choanoflagellata</taxon>
        <taxon>Craspedida</taxon>
        <taxon>Salpingoecidae</taxon>
        <taxon>Monosiga</taxon>
    </lineage>
</organism>
<evidence type="ECO:0000256" key="2">
    <source>
        <dbReference type="ARBA" id="ARBA00022679"/>
    </source>
</evidence>
<gene>
    <name evidence="10" type="ORF">MONBRDRAFT_32970</name>
</gene>
<evidence type="ECO:0000256" key="8">
    <source>
        <dbReference type="SAM" id="MobiDB-lite"/>
    </source>
</evidence>
<dbReference type="Proteomes" id="UP000001357">
    <property type="component" value="Unassembled WGS sequence"/>
</dbReference>
<name>A9V2S8_MONBE</name>
<evidence type="ECO:0000313" key="10">
    <source>
        <dbReference type="EMBL" id="EDQ88066.1"/>
    </source>
</evidence>
<keyword evidence="2" id="KW-0808">Transferase</keyword>
<keyword evidence="5 6" id="KW-0067">ATP-binding</keyword>
<dbReference type="GO" id="GO:0004715">
    <property type="term" value="F:non-membrane spanning protein tyrosine kinase activity"/>
    <property type="evidence" value="ECO:0000318"/>
    <property type="project" value="GO_Central"/>
</dbReference>
<evidence type="ECO:0000256" key="4">
    <source>
        <dbReference type="ARBA" id="ARBA00022777"/>
    </source>
</evidence>
<reference evidence="10 11" key="1">
    <citation type="journal article" date="2008" name="Nature">
        <title>The genome of the choanoflagellate Monosiga brevicollis and the origin of metazoans.</title>
        <authorList>
            <consortium name="JGI Sequencing"/>
            <person name="King N."/>
            <person name="Westbrook M.J."/>
            <person name="Young S.L."/>
            <person name="Kuo A."/>
            <person name="Abedin M."/>
            <person name="Chapman J."/>
            <person name="Fairclough S."/>
            <person name="Hellsten U."/>
            <person name="Isogai Y."/>
            <person name="Letunic I."/>
            <person name="Marr M."/>
            <person name="Pincus D."/>
            <person name="Putnam N."/>
            <person name="Rokas A."/>
            <person name="Wright K.J."/>
            <person name="Zuzow R."/>
            <person name="Dirks W."/>
            <person name="Good M."/>
            <person name="Goodstein D."/>
            <person name="Lemons D."/>
            <person name="Li W."/>
            <person name="Lyons J.B."/>
            <person name="Morris A."/>
            <person name="Nichols S."/>
            <person name="Richter D.J."/>
            <person name="Salamov A."/>
            <person name="Bork P."/>
            <person name="Lim W.A."/>
            <person name="Manning G."/>
            <person name="Miller W.T."/>
            <person name="McGinnis W."/>
            <person name="Shapiro H."/>
            <person name="Tjian R."/>
            <person name="Grigoriev I.V."/>
            <person name="Rokhsar D."/>
        </authorList>
    </citation>
    <scope>NUCLEOTIDE SEQUENCE [LARGE SCALE GENOMIC DNA]</scope>
    <source>
        <strain evidence="11">MX1 / ATCC 50154</strain>
    </source>
</reference>
<dbReference type="Pfam" id="PF00069">
    <property type="entry name" value="Pkinase"/>
    <property type="match status" value="1"/>
</dbReference>
<evidence type="ECO:0000256" key="6">
    <source>
        <dbReference type="PROSITE-ProRule" id="PRU10141"/>
    </source>
</evidence>
<dbReference type="InterPro" id="IPR008271">
    <property type="entry name" value="Ser/Thr_kinase_AS"/>
</dbReference>
<dbReference type="KEGG" id="mbr:MONBRDRAFT_32970"/>
<accession>A9V2S8</accession>
<evidence type="ECO:0000256" key="7">
    <source>
        <dbReference type="RuleBase" id="RU000304"/>
    </source>
</evidence>
<dbReference type="RefSeq" id="XP_001747142.1">
    <property type="nucleotide sequence ID" value="XM_001747090.1"/>
</dbReference>
<evidence type="ECO:0000256" key="1">
    <source>
        <dbReference type="ARBA" id="ARBA00022527"/>
    </source>
</evidence>
<feature type="compositionally biased region" description="Polar residues" evidence="8">
    <location>
        <begin position="339"/>
        <end position="348"/>
    </location>
</feature>
<evidence type="ECO:0000256" key="3">
    <source>
        <dbReference type="ARBA" id="ARBA00022741"/>
    </source>
</evidence>
<feature type="binding site" evidence="6">
    <location>
        <position position="41"/>
    </location>
    <ligand>
        <name>ATP</name>
        <dbReference type="ChEBI" id="CHEBI:30616"/>
    </ligand>
</feature>
<dbReference type="FunCoup" id="A9V2S8">
    <property type="interactions" value="139"/>
</dbReference>
<keyword evidence="4" id="KW-0418">Kinase</keyword>
<protein>
    <recommendedName>
        <fullName evidence="9">Protein kinase domain-containing protein</fullName>
    </recommendedName>
</protein>
<dbReference type="GO" id="GO:0005524">
    <property type="term" value="F:ATP binding"/>
    <property type="evidence" value="ECO:0007669"/>
    <property type="project" value="UniProtKB-UniRule"/>
</dbReference>
<proteinExistence type="inferred from homology"/>
<feature type="compositionally biased region" description="Basic residues" evidence="8">
    <location>
        <begin position="281"/>
        <end position="298"/>
    </location>
</feature>
<dbReference type="EMBL" id="CH991556">
    <property type="protein sequence ID" value="EDQ88066.1"/>
    <property type="molecule type" value="Genomic_DNA"/>
</dbReference>
<evidence type="ECO:0000259" key="9">
    <source>
        <dbReference type="PROSITE" id="PS50011"/>
    </source>
</evidence>
<dbReference type="InterPro" id="IPR011009">
    <property type="entry name" value="Kinase-like_dom_sf"/>
</dbReference>
<dbReference type="GeneID" id="5892348"/>
<comment type="similarity">
    <text evidence="7">Belongs to the protein kinase superfamily.</text>
</comment>
<dbReference type="PROSITE" id="PS00108">
    <property type="entry name" value="PROTEIN_KINASE_ST"/>
    <property type="match status" value="1"/>
</dbReference>
<keyword evidence="11" id="KW-1185">Reference proteome</keyword>
<sequence length="375" mass="41817">MAVPTELLNKRYLLGAELGHGATATVHRALDIATTGTVAVKLVASHRYAEAMTEIQMMQLLAHAQNIVRLEDTFALSDGRTAIVMRDMPRGTLYHHICPHAPVSLSQANAHRWLRQLVHAAQEVAIAGFVHGDIKPENCLMDEHNNLVLHDLGTMVPIGHQHGQQIPGTQMYMAPEILRGHPCHTGQDVWSIGLVLYAMLFADLPWDRASRRDQQFRDYFAQGVLPVQARLELLTPAMRHVLLRMLNPVPEMRATLDEVAFFLDANFPWFVSLKEPEKTSQKHHQRQSRHHRHEHQRQHTAPSSILPDIKLASSAGGCATPKSHRAGFLDPTVIQSKVSGDSAISSDSDMTDGHRKRSVTPGRANLDRLAAQYIC</sequence>
<dbReference type="STRING" id="81824.A9V2S8"/>
<dbReference type="InParanoid" id="A9V2S8"/>
<dbReference type="InterPro" id="IPR017441">
    <property type="entry name" value="Protein_kinase_ATP_BS"/>
</dbReference>
<keyword evidence="1 7" id="KW-0723">Serine/threonine-protein kinase</keyword>
<feature type="domain" description="Protein kinase" evidence="9">
    <location>
        <begin position="12"/>
        <end position="270"/>
    </location>
</feature>
<dbReference type="eggNOG" id="KOG0583">
    <property type="taxonomic scope" value="Eukaryota"/>
</dbReference>
<feature type="region of interest" description="Disordered" evidence="8">
    <location>
        <begin position="339"/>
        <end position="360"/>
    </location>
</feature>
<dbReference type="AlphaFoldDB" id="A9V2S8"/>
<dbReference type="PROSITE" id="PS50011">
    <property type="entry name" value="PROTEIN_KINASE_DOM"/>
    <property type="match status" value="1"/>
</dbReference>
<dbReference type="SUPFAM" id="SSF56112">
    <property type="entry name" value="Protein kinase-like (PK-like)"/>
    <property type="match status" value="1"/>
</dbReference>
<dbReference type="SMART" id="SM00220">
    <property type="entry name" value="S_TKc"/>
    <property type="match status" value="1"/>
</dbReference>
<feature type="region of interest" description="Disordered" evidence="8">
    <location>
        <begin position="278"/>
        <end position="304"/>
    </location>
</feature>
<dbReference type="PROSITE" id="PS00107">
    <property type="entry name" value="PROTEIN_KINASE_ATP"/>
    <property type="match status" value="1"/>
</dbReference>
<evidence type="ECO:0000256" key="5">
    <source>
        <dbReference type="ARBA" id="ARBA00022840"/>
    </source>
</evidence>
<dbReference type="Gene3D" id="1.10.510.10">
    <property type="entry name" value="Transferase(Phosphotransferase) domain 1"/>
    <property type="match status" value="1"/>
</dbReference>
<dbReference type="FunFam" id="1.10.510.10:FF:001789">
    <property type="entry name" value="Predicted protein"/>
    <property type="match status" value="1"/>
</dbReference>
<dbReference type="PANTHER" id="PTHR43895">
    <property type="entry name" value="CALCIUM/CALMODULIN-DEPENDENT PROTEIN KINASE KINASE-RELATED"/>
    <property type="match status" value="1"/>
</dbReference>